<evidence type="ECO:0000256" key="1">
    <source>
        <dbReference type="ARBA" id="ARBA00004651"/>
    </source>
</evidence>
<dbReference type="Proteomes" id="UP001324634">
    <property type="component" value="Chromosome"/>
</dbReference>
<dbReference type="GO" id="GO:0006784">
    <property type="term" value="P:heme A biosynthetic process"/>
    <property type="evidence" value="ECO:0007669"/>
    <property type="project" value="InterPro"/>
</dbReference>
<evidence type="ECO:0000313" key="16">
    <source>
        <dbReference type="Proteomes" id="UP001324634"/>
    </source>
</evidence>
<evidence type="ECO:0000256" key="7">
    <source>
        <dbReference type="ARBA" id="ARBA00022989"/>
    </source>
</evidence>
<keyword evidence="6 14" id="KW-0812">Transmembrane</keyword>
<feature type="transmembrane region" description="Helical" evidence="14">
    <location>
        <begin position="196"/>
        <end position="216"/>
    </location>
</feature>
<dbReference type="GO" id="GO:0048034">
    <property type="term" value="P:heme O biosynthetic process"/>
    <property type="evidence" value="ECO:0007669"/>
    <property type="project" value="UniProtKB-UniRule"/>
</dbReference>
<evidence type="ECO:0000256" key="10">
    <source>
        <dbReference type="ARBA" id="ARBA00030253"/>
    </source>
</evidence>
<dbReference type="Pfam" id="PF02628">
    <property type="entry name" value="COX15-CtaA"/>
    <property type="match status" value="1"/>
</dbReference>
<evidence type="ECO:0000256" key="2">
    <source>
        <dbReference type="ARBA" id="ARBA00004919"/>
    </source>
</evidence>
<organism evidence="15 16">
    <name type="scientific">Peredibacter starrii</name>
    <dbReference type="NCBI Taxonomy" id="28202"/>
    <lineage>
        <taxon>Bacteria</taxon>
        <taxon>Pseudomonadati</taxon>
        <taxon>Bdellovibrionota</taxon>
        <taxon>Bacteriovoracia</taxon>
        <taxon>Bacteriovoracales</taxon>
        <taxon>Bacteriovoracaceae</taxon>
        <taxon>Peredibacter</taxon>
    </lineage>
</organism>
<dbReference type="InterPro" id="IPR044878">
    <property type="entry name" value="UbiA_sf"/>
</dbReference>
<feature type="transmembrane region" description="Helical" evidence="14">
    <location>
        <begin position="252"/>
        <end position="272"/>
    </location>
</feature>
<comment type="similarity">
    <text evidence="14">Belongs to the UbiA prenyltransferase family. Protoheme IX farnesyltransferase subfamily.</text>
</comment>
<sequence>MNILYYVLYLGTICLLLVGAQLQVLKTALVCPDWPLCYGEFLPQMMSPAFYESLHRFLAGIMGIGSIVWAFVRFKELKVKALLPLFLIILQSLLGWATFAYKLPTITTILHLVFSLLFLSSLEGTHHLEYDESLKSKWNPKIKDVVGFFLFLLVVQFFLGGILRKSSLLAQCESTMEFWECWKLQSTIPYAGSLSIMHRVLGVVTTITGLFVFSYLIKNLPKWKWSAIVGLGLMVTQLLLGLQMGRSASREMIVYHFTTALFSFCVLLFLIVRLRRYEFHFFGKAVPTYLNDLMDLFKPKLTVLVVVTLLVGVFLAPIQMNLILLFISLISIWLQAAGSLSINCYLEKDLDALMERTKDRPLPAGRLSPAVALYWGWGLIVFGTLVLIWSANPLTAFLGLFSALSYIYIYTPMKTKTPYALYVGAVPGALPTLMGWTTVTNSVSGPGLYLFGLLFLWQIPHFMAISLYRKNEYGNAHFLTFAQTHSKEFLRTNIFIYSLILMLYGMIPAFSDWRGQSYFWAALMIGIILLGFAITGWKAKDEQSFNEWARSYFFATLFHLPLLLGVLLILR</sequence>
<dbReference type="GO" id="GO:0005886">
    <property type="term" value="C:plasma membrane"/>
    <property type="evidence" value="ECO:0007669"/>
    <property type="project" value="UniProtKB-SubCell"/>
</dbReference>
<feature type="transmembrane region" description="Helical" evidence="14">
    <location>
        <begin position="223"/>
        <end position="240"/>
    </location>
</feature>
<comment type="function">
    <text evidence="14">Converts heme B (protoheme IX) to heme O by substitution of the vinyl group on carbon 2 of heme B porphyrin ring with a hydroxyethyl farnesyl side group.</text>
</comment>
<feature type="transmembrane region" description="Helical" evidence="14">
    <location>
        <begin position="81"/>
        <end position="99"/>
    </location>
</feature>
<dbReference type="InterPro" id="IPR000537">
    <property type="entry name" value="UbiA_prenyltransferase"/>
</dbReference>
<dbReference type="AlphaFoldDB" id="A0AAX4HKM3"/>
<evidence type="ECO:0000256" key="5">
    <source>
        <dbReference type="ARBA" id="ARBA00022679"/>
    </source>
</evidence>
<dbReference type="InterPro" id="IPR006369">
    <property type="entry name" value="Protohaem_IX_farnesylTrfase"/>
</dbReference>
<comment type="miscellaneous">
    <text evidence="14">Carbon 2 of the heme B porphyrin ring is defined according to the Fischer nomenclature.</text>
</comment>
<dbReference type="RefSeq" id="WP_321391246.1">
    <property type="nucleotide sequence ID" value="NZ_CP139487.1"/>
</dbReference>
<name>A0AAX4HKM3_9BACT</name>
<feature type="transmembrane region" description="Helical" evidence="14">
    <location>
        <begin position="324"/>
        <end position="346"/>
    </location>
</feature>
<keyword evidence="16" id="KW-1185">Reference proteome</keyword>
<dbReference type="PANTHER" id="PTHR43448">
    <property type="entry name" value="PROTOHEME IX FARNESYLTRANSFERASE, MITOCHONDRIAL"/>
    <property type="match status" value="1"/>
</dbReference>
<accession>A0AAX4HKM3</accession>
<dbReference type="Pfam" id="PF01040">
    <property type="entry name" value="UbiA"/>
    <property type="match status" value="1"/>
</dbReference>
<keyword evidence="5 14" id="KW-0808">Transferase</keyword>
<keyword evidence="7 14" id="KW-1133">Transmembrane helix</keyword>
<keyword evidence="4 14" id="KW-1003">Cell membrane</keyword>
<evidence type="ECO:0000256" key="3">
    <source>
        <dbReference type="ARBA" id="ARBA00012292"/>
    </source>
</evidence>
<evidence type="ECO:0000256" key="6">
    <source>
        <dbReference type="ARBA" id="ARBA00022692"/>
    </source>
</evidence>
<feature type="transmembrane region" description="Helical" evidence="14">
    <location>
        <begin position="301"/>
        <end position="318"/>
    </location>
</feature>
<comment type="catalytic activity">
    <reaction evidence="13 14">
        <text>heme b + (2E,6E)-farnesyl diphosphate + H2O = Fe(II)-heme o + diphosphate</text>
        <dbReference type="Rhea" id="RHEA:28070"/>
        <dbReference type="ChEBI" id="CHEBI:15377"/>
        <dbReference type="ChEBI" id="CHEBI:33019"/>
        <dbReference type="ChEBI" id="CHEBI:60344"/>
        <dbReference type="ChEBI" id="CHEBI:60530"/>
        <dbReference type="ChEBI" id="CHEBI:175763"/>
        <dbReference type="EC" id="2.5.1.141"/>
    </reaction>
</comment>
<dbReference type="PROSITE" id="PS00943">
    <property type="entry name" value="UBIA"/>
    <property type="match status" value="1"/>
</dbReference>
<dbReference type="GO" id="GO:0008495">
    <property type="term" value="F:protoheme IX farnesyltransferase activity"/>
    <property type="evidence" value="ECO:0007669"/>
    <property type="project" value="UniProtKB-UniRule"/>
</dbReference>
<keyword evidence="9 14" id="KW-0472">Membrane</keyword>
<evidence type="ECO:0000256" key="4">
    <source>
        <dbReference type="ARBA" id="ARBA00022475"/>
    </source>
</evidence>
<feature type="transmembrane region" description="Helical" evidence="14">
    <location>
        <begin position="489"/>
        <end position="507"/>
    </location>
</feature>
<evidence type="ECO:0000256" key="11">
    <source>
        <dbReference type="ARBA" id="ARBA00040810"/>
    </source>
</evidence>
<evidence type="ECO:0000256" key="9">
    <source>
        <dbReference type="ARBA" id="ARBA00023136"/>
    </source>
</evidence>
<dbReference type="HAMAP" id="MF_00154">
    <property type="entry name" value="CyoE_CtaB"/>
    <property type="match status" value="1"/>
</dbReference>
<dbReference type="InterPro" id="IPR003780">
    <property type="entry name" value="COX15/CtaA_fam"/>
</dbReference>
<feature type="transmembrane region" description="Helical" evidence="14">
    <location>
        <begin position="519"/>
        <end position="539"/>
    </location>
</feature>
<feature type="transmembrane region" description="Helical" evidence="14">
    <location>
        <begin position="448"/>
        <end position="468"/>
    </location>
</feature>
<reference evidence="15 16" key="1">
    <citation type="submission" date="2023-11" db="EMBL/GenBank/DDBJ databases">
        <title>Peredibacter starrii A3.12.</title>
        <authorList>
            <person name="Mitchell R.J."/>
        </authorList>
    </citation>
    <scope>NUCLEOTIDE SEQUENCE [LARGE SCALE GENOMIC DNA]</scope>
    <source>
        <strain evidence="15 16">A3.12</strain>
    </source>
</reference>
<comment type="subcellular location">
    <subcellularLocation>
        <location evidence="1 14">Cell membrane</location>
        <topology evidence="1 14">Multi-pass membrane protein</topology>
    </subcellularLocation>
</comment>
<evidence type="ECO:0000256" key="8">
    <source>
        <dbReference type="ARBA" id="ARBA00023133"/>
    </source>
</evidence>
<feature type="transmembrane region" description="Helical" evidence="14">
    <location>
        <begin position="105"/>
        <end position="124"/>
    </location>
</feature>
<feature type="transmembrane region" description="Helical" evidence="14">
    <location>
        <begin position="551"/>
        <end position="570"/>
    </location>
</feature>
<keyword evidence="8 14" id="KW-0350">Heme biosynthesis</keyword>
<comment type="pathway">
    <text evidence="2 14">Porphyrin-containing compound metabolism; heme O biosynthesis; heme O from protoheme: step 1/1.</text>
</comment>
<evidence type="ECO:0000256" key="14">
    <source>
        <dbReference type="HAMAP-Rule" id="MF_00154"/>
    </source>
</evidence>
<feature type="transmembrane region" description="Helical" evidence="14">
    <location>
        <begin position="367"/>
        <end position="388"/>
    </location>
</feature>
<proteinExistence type="inferred from homology"/>
<dbReference type="PANTHER" id="PTHR43448:SF7">
    <property type="entry name" value="4-HYDROXYBENZOATE SOLANESYLTRANSFERASE"/>
    <property type="match status" value="1"/>
</dbReference>
<feature type="transmembrane region" description="Helical" evidence="14">
    <location>
        <begin position="54"/>
        <end position="74"/>
    </location>
</feature>
<evidence type="ECO:0000256" key="12">
    <source>
        <dbReference type="ARBA" id="ARBA00042475"/>
    </source>
</evidence>
<dbReference type="InterPro" id="IPR030470">
    <property type="entry name" value="UbiA_prenylTrfase_CS"/>
</dbReference>
<dbReference type="CDD" id="cd13957">
    <property type="entry name" value="PT_UbiA_Cox10"/>
    <property type="match status" value="1"/>
</dbReference>
<dbReference type="EC" id="2.5.1.141" evidence="3 14"/>
<protein>
    <recommendedName>
        <fullName evidence="11 14">Protoheme IX farnesyltransferase</fullName>
        <ecNumber evidence="3 14">2.5.1.141</ecNumber>
    </recommendedName>
    <alternativeName>
        <fullName evidence="12 14">Heme B farnesyltransferase</fullName>
    </alternativeName>
    <alternativeName>
        <fullName evidence="10 14">Heme O synthase</fullName>
    </alternativeName>
</protein>
<evidence type="ECO:0000256" key="13">
    <source>
        <dbReference type="ARBA" id="ARBA00047690"/>
    </source>
</evidence>
<gene>
    <name evidence="15" type="primary">cyoE</name>
    <name evidence="14" type="synonym">ctaB</name>
    <name evidence="15" type="ORF">SOO65_14030</name>
</gene>
<comment type="caution">
    <text evidence="14">Lacks conserved residue(s) required for the propagation of feature annotation.</text>
</comment>
<evidence type="ECO:0000313" key="15">
    <source>
        <dbReference type="EMBL" id="WPU63809.1"/>
    </source>
</evidence>
<feature type="transmembrane region" description="Helical" evidence="14">
    <location>
        <begin position="394"/>
        <end position="412"/>
    </location>
</feature>
<dbReference type="NCBIfam" id="TIGR01473">
    <property type="entry name" value="cyoE_ctaB"/>
    <property type="match status" value="1"/>
</dbReference>
<feature type="transmembrane region" description="Helical" evidence="14">
    <location>
        <begin position="419"/>
        <end position="436"/>
    </location>
</feature>
<dbReference type="KEGG" id="psti:SOO65_14030"/>
<dbReference type="EMBL" id="CP139487">
    <property type="protein sequence ID" value="WPU63809.1"/>
    <property type="molecule type" value="Genomic_DNA"/>
</dbReference>
<feature type="transmembrane region" description="Helical" evidence="14">
    <location>
        <begin position="145"/>
        <end position="163"/>
    </location>
</feature>
<dbReference type="Gene3D" id="1.10.357.140">
    <property type="entry name" value="UbiA prenyltransferase"/>
    <property type="match status" value="1"/>
</dbReference>